<protein>
    <submittedName>
        <fullName evidence="1">Uncharacterized protein</fullName>
    </submittedName>
</protein>
<accession>A0A9P3PZ75</accession>
<keyword evidence="2" id="KW-1185">Reference proteome</keyword>
<dbReference type="Proteomes" id="UP001063166">
    <property type="component" value="Unassembled WGS sequence"/>
</dbReference>
<proteinExistence type="predicted"/>
<sequence length="106" mass="12052">METPGAYIYYRELNLVREIFGQRGSMEWPLIGRTGLQFLSMSSLRLSKAPTQSGAGSSGFTDKIDLSLATRIVEDVFRVLILQYTNRRDLAIYRRPEVPLSRLPKA</sequence>
<gene>
    <name evidence="1" type="ORF">LshimejAT787_1602610</name>
</gene>
<reference evidence="1" key="1">
    <citation type="submission" date="2022-07" db="EMBL/GenBank/DDBJ databases">
        <title>The genome of Lyophyllum shimeji provides insight into the initial evolution of ectomycorrhizal fungal genome.</title>
        <authorList>
            <person name="Kobayashi Y."/>
            <person name="Shibata T."/>
            <person name="Hirakawa H."/>
            <person name="Shigenobu S."/>
            <person name="Nishiyama T."/>
            <person name="Yamada A."/>
            <person name="Hasebe M."/>
            <person name="Kawaguchi M."/>
        </authorList>
    </citation>
    <scope>NUCLEOTIDE SEQUENCE</scope>
    <source>
        <strain evidence="1">AT787</strain>
    </source>
</reference>
<dbReference type="EMBL" id="BRPK01000016">
    <property type="protein sequence ID" value="GLB44331.1"/>
    <property type="molecule type" value="Genomic_DNA"/>
</dbReference>
<name>A0A9P3PZ75_LYOSH</name>
<comment type="caution">
    <text evidence="1">The sequence shown here is derived from an EMBL/GenBank/DDBJ whole genome shotgun (WGS) entry which is preliminary data.</text>
</comment>
<evidence type="ECO:0000313" key="2">
    <source>
        <dbReference type="Proteomes" id="UP001063166"/>
    </source>
</evidence>
<organism evidence="1 2">
    <name type="scientific">Lyophyllum shimeji</name>
    <name type="common">Hon-shimeji</name>
    <name type="synonym">Tricholoma shimeji</name>
    <dbReference type="NCBI Taxonomy" id="47721"/>
    <lineage>
        <taxon>Eukaryota</taxon>
        <taxon>Fungi</taxon>
        <taxon>Dikarya</taxon>
        <taxon>Basidiomycota</taxon>
        <taxon>Agaricomycotina</taxon>
        <taxon>Agaricomycetes</taxon>
        <taxon>Agaricomycetidae</taxon>
        <taxon>Agaricales</taxon>
        <taxon>Tricholomatineae</taxon>
        <taxon>Lyophyllaceae</taxon>
        <taxon>Lyophyllum</taxon>
    </lineage>
</organism>
<dbReference type="AlphaFoldDB" id="A0A9P3PZ75"/>
<evidence type="ECO:0000313" key="1">
    <source>
        <dbReference type="EMBL" id="GLB44331.1"/>
    </source>
</evidence>